<evidence type="ECO:0000256" key="5">
    <source>
        <dbReference type="ARBA" id="ARBA00022737"/>
    </source>
</evidence>
<evidence type="ECO:0000259" key="18">
    <source>
        <dbReference type="PROSITE" id="PS51192"/>
    </source>
</evidence>
<feature type="domain" description="Dicer dsRNA-binding fold" evidence="20">
    <location>
        <begin position="614"/>
        <end position="707"/>
    </location>
</feature>
<sequence length="1466" mass="164641">MEESDDSASDVFEMVLAPFDKDELPHLLDEVVEDHTNEVDDFSSDDDSPASLILDDGIPAIKPRPYQLEMVQESLSKNIIIAMDTGSGKTHCAVMRIQYELERTHPGQLIWFLAPTVSLCEQQFEYIKCQITSVQIKFLSGADGVDRWTEKSLWDSILSNVRVVVSTYQILADALTHGFVKIDSLALIVFDEAHNCVGKHAGAKLMQNYYHKRKAQGLAVPHILGLTASPVMRSDPSSVTKIEETLDAICRTPTKHREELRLQVKLPVLSHVTYQPLMPESSLGSYTRTIDSLGQAFRNLKIVDDPYVISLLEENTERSRRKLEKIQINHKTWCQEQMKSFHATTLKICSELGAWAADYYAFQVIARVKKSAKESGTSFGIWDVANAEKQYLAKALMSVDFAGYTACQTPASIPLVTDKVSKLVETLVRKSKSSGTFSAIVFVQERALAAVLAHLLSVHPETRDLFRIGTIVGTSAHNYRARNIGELIDTDLQKNALLLFKSGRMNLVIATSVLEEGIDVPACNLVVCFQKPYNLKSFVQRRGRARHRDSELVLLLESTDNATEWHQLEHAMRKFYEDEMRVLQEILLLEDTEEPGNRIFEVPSTGALVDFDNVVAHLYHFCATLPKKEYADLRPEFICDESGGLVRARVILPLSVNEQVRTAESQGSWLSEKNAIKDAAFVAYLALYHAGLISDNLLPLLRHDPVTDELTSSTVEKRASIVSVREQMNPWGEVARAWENLEDGAELYQATINVGSVVIQTCLPVSTPDVSPFHVFWDADTSFLVVVSRNTSKTTTKLSSSSLSSSEIMSKVWNDTWALLHSAFGSRFSIQQRRVVMPFFSSIDISGMLRRDFQPVTTDIQHNYEPGLIRHISEHQVKYVFREFLSNKPPIQNVQDPYENYDAGPAGPHLSLKRLPRRFDFLHKILPGNSTPSKKPYSTVLPLERCTEDSIPFKFVQFGLLIPSIMHRVGICFLAKALSESLLKDIRFSDLSLVVTAISASSANEATNYQRLEFLGDSILKTCTSVQLMAIYPLWHEGYLSAKKDRVVSNSRLSRAAIEAGLDSFIVTKPFTGHKWRPIYIEDILEVGSDTKKRELSTKVLADVVEALIGAAMLDGGIPKALKCLQVFLPEVEWKALDTRRISSFERTPDAELPATLLHLERLTGYTFQKNALLVEAMTHASSKSGSQSLERLEFLGDAVLDYVVVTAMYPYGLSHVEMHHLRTSLVNADFLAYICLEWNIEQEVIDPEPDPSTLDKDGLPKFKERMKKVAVPLWRFLRHASPRLGTVQQATSDRHAELRSSIIEAFERGTHYPWALLARLKAQKFFSDMVESLLGAIWVDSGSFETCTEVVERMGILPYFRRILRDGVDTLHPKEALGMLADTESVQYVISSRSMEMDDEREYLCTVFVGDVQVVEVDGGVSPESVKTEAAEAAVKILEAKKIGNRKINVDETQVETTEDVEMKD</sequence>
<comment type="cofactor">
    <cofactor evidence="2">
        <name>Mg(2+)</name>
        <dbReference type="ChEBI" id="CHEBI:18420"/>
    </cofactor>
</comment>
<evidence type="ECO:0000313" key="21">
    <source>
        <dbReference type="EMBL" id="PMD23841.1"/>
    </source>
</evidence>
<evidence type="ECO:0000256" key="9">
    <source>
        <dbReference type="ARBA" id="ARBA00022840"/>
    </source>
</evidence>
<keyword evidence="3" id="KW-0930">Antiviral protein</keyword>
<dbReference type="Pfam" id="PF03368">
    <property type="entry name" value="Dicer_dimer"/>
    <property type="match status" value="1"/>
</dbReference>
<dbReference type="InterPro" id="IPR027417">
    <property type="entry name" value="P-loop_NTPase"/>
</dbReference>
<feature type="domain" description="RNase III" evidence="17">
    <location>
        <begin position="1157"/>
        <end position="1343"/>
    </location>
</feature>
<keyword evidence="4" id="KW-0479">Metal-binding</keyword>
<feature type="domain" description="RNase III" evidence="17">
    <location>
        <begin position="975"/>
        <end position="1117"/>
    </location>
</feature>
<dbReference type="InterPro" id="IPR000999">
    <property type="entry name" value="RNase_III_dom"/>
</dbReference>
<dbReference type="Gene3D" id="3.30.160.380">
    <property type="entry name" value="Dicer dimerisation domain"/>
    <property type="match status" value="1"/>
</dbReference>
<keyword evidence="10" id="KW-0460">Magnesium</keyword>
<dbReference type="PROSITE" id="PS51192">
    <property type="entry name" value="HELICASE_ATP_BIND_1"/>
    <property type="match status" value="1"/>
</dbReference>
<accession>A0A2J6QC39</accession>
<dbReference type="Gene3D" id="1.10.1520.10">
    <property type="entry name" value="Ribonuclease III domain"/>
    <property type="match status" value="2"/>
</dbReference>
<evidence type="ECO:0000256" key="3">
    <source>
        <dbReference type="ARBA" id="ARBA00022721"/>
    </source>
</evidence>
<dbReference type="CDD" id="cd18034">
    <property type="entry name" value="DEXHc_dicer"/>
    <property type="match status" value="1"/>
</dbReference>
<dbReference type="FunFam" id="1.10.1520.10:FF:000015">
    <property type="entry name" value="Dicer-like protein 1"/>
    <property type="match status" value="1"/>
</dbReference>
<organism evidence="21 22">
    <name type="scientific">Hyaloscypha hepaticicola</name>
    <dbReference type="NCBI Taxonomy" id="2082293"/>
    <lineage>
        <taxon>Eukaryota</taxon>
        <taxon>Fungi</taxon>
        <taxon>Dikarya</taxon>
        <taxon>Ascomycota</taxon>
        <taxon>Pezizomycotina</taxon>
        <taxon>Leotiomycetes</taxon>
        <taxon>Helotiales</taxon>
        <taxon>Hyaloscyphaceae</taxon>
        <taxon>Hyaloscypha</taxon>
    </lineage>
</organism>
<dbReference type="PROSITE" id="PS50137">
    <property type="entry name" value="DS_RBD"/>
    <property type="match status" value="1"/>
</dbReference>
<comment type="cofactor">
    <cofactor evidence="1">
        <name>Mn(2+)</name>
        <dbReference type="ChEBI" id="CHEBI:29035"/>
    </cofactor>
</comment>
<keyword evidence="13" id="KW-0464">Manganese</keyword>
<dbReference type="GO" id="GO:0004386">
    <property type="term" value="F:helicase activity"/>
    <property type="evidence" value="ECO:0007669"/>
    <property type="project" value="UniProtKB-KW"/>
</dbReference>
<evidence type="ECO:0000256" key="13">
    <source>
        <dbReference type="ARBA" id="ARBA00023211"/>
    </source>
</evidence>
<dbReference type="CDD" id="cd00593">
    <property type="entry name" value="RIBOc"/>
    <property type="match status" value="2"/>
</dbReference>
<keyword evidence="7 21" id="KW-0378">Hydrolase</keyword>
<comment type="similarity">
    <text evidence="15">Belongs to the helicase family. Dicer subfamily.</text>
</comment>
<dbReference type="SMART" id="SM00490">
    <property type="entry name" value="HELICc"/>
    <property type="match status" value="1"/>
</dbReference>
<dbReference type="GO" id="GO:0005524">
    <property type="term" value="F:ATP binding"/>
    <property type="evidence" value="ECO:0007669"/>
    <property type="project" value="UniProtKB-KW"/>
</dbReference>
<dbReference type="SMART" id="SM00487">
    <property type="entry name" value="DEXDc"/>
    <property type="match status" value="1"/>
</dbReference>
<dbReference type="InterPro" id="IPR011545">
    <property type="entry name" value="DEAD/DEAH_box_helicase_dom"/>
</dbReference>
<dbReference type="GO" id="GO:0051607">
    <property type="term" value="P:defense response to virus"/>
    <property type="evidence" value="ECO:0007669"/>
    <property type="project" value="UniProtKB-KW"/>
</dbReference>
<evidence type="ECO:0000256" key="12">
    <source>
        <dbReference type="ARBA" id="ARBA00023118"/>
    </source>
</evidence>
<evidence type="ECO:0000256" key="1">
    <source>
        <dbReference type="ARBA" id="ARBA00001936"/>
    </source>
</evidence>
<evidence type="ECO:0000259" key="16">
    <source>
        <dbReference type="PROSITE" id="PS50137"/>
    </source>
</evidence>
<dbReference type="InterPro" id="IPR038248">
    <property type="entry name" value="Dicer_dimer_sf"/>
</dbReference>
<dbReference type="SMART" id="SM00535">
    <property type="entry name" value="RIBOc"/>
    <property type="match status" value="2"/>
</dbReference>
<dbReference type="InterPro" id="IPR036389">
    <property type="entry name" value="RNase_III_sf"/>
</dbReference>
<keyword evidence="6" id="KW-0547">Nucleotide-binding</keyword>
<dbReference type="GO" id="GO:0005634">
    <property type="term" value="C:nucleus"/>
    <property type="evidence" value="ECO:0007669"/>
    <property type="project" value="TreeGrafter"/>
</dbReference>
<dbReference type="GO" id="GO:0046872">
    <property type="term" value="F:metal ion binding"/>
    <property type="evidence" value="ECO:0007669"/>
    <property type="project" value="UniProtKB-KW"/>
</dbReference>
<dbReference type="STRING" id="1745343.A0A2J6QC39"/>
<evidence type="ECO:0000256" key="6">
    <source>
        <dbReference type="ARBA" id="ARBA00022741"/>
    </source>
</evidence>
<dbReference type="InterPro" id="IPR014001">
    <property type="entry name" value="Helicase_ATP-bd"/>
</dbReference>
<evidence type="ECO:0000256" key="10">
    <source>
        <dbReference type="ARBA" id="ARBA00022842"/>
    </source>
</evidence>
<dbReference type="GO" id="GO:0030422">
    <property type="term" value="P:siRNA processing"/>
    <property type="evidence" value="ECO:0007669"/>
    <property type="project" value="TreeGrafter"/>
</dbReference>
<feature type="domain" description="DRBM" evidence="16">
    <location>
        <begin position="1373"/>
        <end position="1441"/>
    </location>
</feature>
<keyword evidence="5" id="KW-0677">Repeat</keyword>
<dbReference type="PANTHER" id="PTHR14950:SF37">
    <property type="entry name" value="ENDORIBONUCLEASE DICER"/>
    <property type="match status" value="1"/>
</dbReference>
<evidence type="ECO:0000256" key="7">
    <source>
        <dbReference type="ARBA" id="ARBA00022801"/>
    </source>
</evidence>
<dbReference type="GO" id="GO:0004525">
    <property type="term" value="F:ribonuclease III activity"/>
    <property type="evidence" value="ECO:0007669"/>
    <property type="project" value="InterPro"/>
</dbReference>
<dbReference type="EMBL" id="KZ613474">
    <property type="protein sequence ID" value="PMD23841.1"/>
    <property type="molecule type" value="Genomic_DNA"/>
</dbReference>
<evidence type="ECO:0000256" key="14">
    <source>
        <dbReference type="ARBA" id="ARBA00025403"/>
    </source>
</evidence>
<dbReference type="GO" id="GO:0003723">
    <property type="term" value="F:RNA binding"/>
    <property type="evidence" value="ECO:0007669"/>
    <property type="project" value="UniProtKB-UniRule"/>
</dbReference>
<dbReference type="Gene3D" id="3.40.50.300">
    <property type="entry name" value="P-loop containing nucleotide triphosphate hydrolases"/>
    <property type="match status" value="2"/>
</dbReference>
<protein>
    <submittedName>
        <fullName evidence="21">P-loop containing nucleoside triphosphate hydrolase protein</fullName>
    </submittedName>
</protein>
<dbReference type="OrthoDB" id="416741at2759"/>
<keyword evidence="9" id="KW-0067">ATP-binding</keyword>
<keyword evidence="22" id="KW-1185">Reference proteome</keyword>
<dbReference type="Proteomes" id="UP000235672">
    <property type="component" value="Unassembled WGS sequence"/>
</dbReference>
<dbReference type="Pfam" id="PF00270">
    <property type="entry name" value="DEAD"/>
    <property type="match status" value="1"/>
</dbReference>
<keyword evidence="11 15" id="KW-0694">RNA-binding</keyword>
<evidence type="ECO:0000256" key="11">
    <source>
        <dbReference type="ARBA" id="ARBA00022884"/>
    </source>
</evidence>
<keyword evidence="12" id="KW-0051">Antiviral defense</keyword>
<dbReference type="PROSITE" id="PS50142">
    <property type="entry name" value="RNASE_3_2"/>
    <property type="match status" value="2"/>
</dbReference>
<name>A0A2J6QC39_9HELO</name>
<comment type="function">
    <text evidence="14">Dicer-like endonuclease involved in cleaving double-stranded RNA in the RNA interference (RNAi) pathway. Produces 21 to 25 bp dsRNAs (siRNAs) which target the selective destruction of homologous RNAs leading to sequence-specific suppression of gene expression, called post-transcriptional gene silencing (PTGS). Part of a broad host defense response against viral infection and transposons.</text>
</comment>
<feature type="domain" description="Helicase C-terminal" evidence="19">
    <location>
        <begin position="419"/>
        <end position="594"/>
    </location>
</feature>
<keyword evidence="8" id="KW-0347">Helicase</keyword>
<dbReference type="InterPro" id="IPR001650">
    <property type="entry name" value="Helicase_C-like"/>
</dbReference>
<proteinExistence type="inferred from homology"/>
<reference evidence="21 22" key="1">
    <citation type="submission" date="2016-05" db="EMBL/GenBank/DDBJ databases">
        <title>A degradative enzymes factory behind the ericoid mycorrhizal symbiosis.</title>
        <authorList>
            <consortium name="DOE Joint Genome Institute"/>
            <person name="Martino E."/>
            <person name="Morin E."/>
            <person name="Grelet G."/>
            <person name="Kuo A."/>
            <person name="Kohler A."/>
            <person name="Daghino S."/>
            <person name="Barry K."/>
            <person name="Choi C."/>
            <person name="Cichocki N."/>
            <person name="Clum A."/>
            <person name="Copeland A."/>
            <person name="Hainaut M."/>
            <person name="Haridas S."/>
            <person name="Labutti K."/>
            <person name="Lindquist E."/>
            <person name="Lipzen A."/>
            <person name="Khouja H.-R."/>
            <person name="Murat C."/>
            <person name="Ohm R."/>
            <person name="Olson A."/>
            <person name="Spatafora J."/>
            <person name="Veneault-Fourrey C."/>
            <person name="Henrissat B."/>
            <person name="Grigoriev I."/>
            <person name="Martin F."/>
            <person name="Perotto S."/>
        </authorList>
    </citation>
    <scope>NUCLEOTIDE SEQUENCE [LARGE SCALE GENOMIC DNA]</scope>
    <source>
        <strain evidence="21 22">UAMH 7357</strain>
    </source>
</reference>
<dbReference type="GO" id="GO:0050688">
    <property type="term" value="P:regulation of defense response to virus"/>
    <property type="evidence" value="ECO:0007669"/>
    <property type="project" value="UniProtKB-KW"/>
</dbReference>
<evidence type="ECO:0000259" key="20">
    <source>
        <dbReference type="PROSITE" id="PS51327"/>
    </source>
</evidence>
<dbReference type="InterPro" id="IPR005034">
    <property type="entry name" value="Dicer_dimerisation"/>
</dbReference>
<dbReference type="GO" id="GO:0005737">
    <property type="term" value="C:cytoplasm"/>
    <property type="evidence" value="ECO:0007669"/>
    <property type="project" value="TreeGrafter"/>
</dbReference>
<evidence type="ECO:0000256" key="8">
    <source>
        <dbReference type="ARBA" id="ARBA00022806"/>
    </source>
</evidence>
<gene>
    <name evidence="21" type="ORF">NA56DRAFT_52018</name>
</gene>
<dbReference type="PROSITE" id="PS51327">
    <property type="entry name" value="DICER_DSRBF"/>
    <property type="match status" value="1"/>
</dbReference>
<evidence type="ECO:0000256" key="2">
    <source>
        <dbReference type="ARBA" id="ARBA00001946"/>
    </source>
</evidence>
<dbReference type="InterPro" id="IPR014720">
    <property type="entry name" value="dsRBD_dom"/>
</dbReference>
<dbReference type="SUPFAM" id="SSF69065">
    <property type="entry name" value="RNase III domain-like"/>
    <property type="match status" value="2"/>
</dbReference>
<dbReference type="SUPFAM" id="SSF52540">
    <property type="entry name" value="P-loop containing nucleoside triphosphate hydrolases"/>
    <property type="match status" value="1"/>
</dbReference>
<evidence type="ECO:0000256" key="15">
    <source>
        <dbReference type="PROSITE-ProRule" id="PRU00657"/>
    </source>
</evidence>
<dbReference type="PROSITE" id="PS51194">
    <property type="entry name" value="HELICASE_CTER"/>
    <property type="match status" value="1"/>
</dbReference>
<dbReference type="Pfam" id="PF00271">
    <property type="entry name" value="Helicase_C"/>
    <property type="match status" value="1"/>
</dbReference>
<evidence type="ECO:0000259" key="17">
    <source>
        <dbReference type="PROSITE" id="PS50142"/>
    </source>
</evidence>
<evidence type="ECO:0000259" key="19">
    <source>
        <dbReference type="PROSITE" id="PS51194"/>
    </source>
</evidence>
<evidence type="ECO:0000313" key="22">
    <source>
        <dbReference type="Proteomes" id="UP000235672"/>
    </source>
</evidence>
<dbReference type="Pfam" id="PF00636">
    <property type="entry name" value="Ribonuclease_3"/>
    <property type="match status" value="2"/>
</dbReference>
<dbReference type="PROSITE" id="PS00517">
    <property type="entry name" value="RNASE_3_1"/>
    <property type="match status" value="2"/>
</dbReference>
<feature type="domain" description="Helicase ATP-binding" evidence="18">
    <location>
        <begin position="70"/>
        <end position="248"/>
    </location>
</feature>
<evidence type="ECO:0000256" key="4">
    <source>
        <dbReference type="ARBA" id="ARBA00022723"/>
    </source>
</evidence>
<dbReference type="PANTHER" id="PTHR14950">
    <property type="entry name" value="DICER-RELATED"/>
    <property type="match status" value="1"/>
</dbReference>
<dbReference type="FunFam" id="1.10.1520.10:FF:000032">
    <property type="entry name" value="Dicer-like protein 2"/>
    <property type="match status" value="1"/>
</dbReference>